<comment type="caution">
    <text evidence="2">The sequence shown here is derived from an EMBL/GenBank/DDBJ whole genome shotgun (WGS) entry which is preliminary data.</text>
</comment>
<dbReference type="VEuPathDB" id="GiardiaDB:GLP15_4556"/>
<feature type="compositionally biased region" description="Polar residues" evidence="1">
    <location>
        <begin position="672"/>
        <end position="684"/>
    </location>
</feature>
<evidence type="ECO:0000313" key="3">
    <source>
        <dbReference type="Proteomes" id="UP000008974"/>
    </source>
</evidence>
<gene>
    <name evidence="2" type="ORF">GLP15_4556</name>
</gene>
<name>E1F0Z1_GIAIA</name>
<accession>E1F0Z1</accession>
<evidence type="ECO:0000256" key="1">
    <source>
        <dbReference type="SAM" id="MobiDB-lite"/>
    </source>
</evidence>
<proteinExistence type="predicted"/>
<dbReference type="Proteomes" id="UP000008974">
    <property type="component" value="Unassembled WGS sequence"/>
</dbReference>
<sequence length="2109" mass="234894">MTQLPGNVCLGPLDLDRESTLNVTEFVHMLSSVGTGEELSMLLDVFGSLVMMQTTFTVAERATMVSLFVDILSSGIGVYPVSLVVELLKAISMLCSAEPPLPISVPWRVTFDCVDTYAFSARAVGDIGSLSKEFLNNAAQDLICISTYYDPEEYEQIYALVHGYLEDTSTPANLFKYLALTRCWLPILPSAHLRANYVKTHCQQESEIDLHASIVEKAQFLLPGTFVDSSAVGLLSVDLSFHRSTEKFHTSCLRDLEGLLHLSLGKEVGYSILYSIHRLLVDCPYLDISGGFSSILFSFQTTPIETSSQFNKSCAYFTSEGKKGVLSSLSLPDWFEFWPVGMSEAVLTISQASIWRPSLLWCLIQAEACRSRYLYLQDMLPSTTPAPLSELTKEYVNLSPAISMLRYIVNACFVGDLPKCSVIKDVSMFLADLSSARVLPDEKHQHDLQARIVHFVKGPLAHVLYLPVTSASLDAIASLGSSLTKTLLLQLYIEGATPDIVDLFQDALIKAVNLFSADTWPMITQMTYELARIDATKKHHKYGLPSLLFIVSDQLLDRWFISFNTTGLTLPEAIVMCLPYLTLQNVIQSKACLLFLESIFLSLPVLTPKDLCQKVGCYTSSKYNTLKDLLFAVLDSLLAFLLDASVEPLASCDADPLSAVRSPQAEGVKPPSNHSEYGTASPSKGTARLLSPSFGSVAGTNKFASHLATAEKILASLLAALDISTVCEIFNKQVLPFLFDKIIPKRATSFRSFLSACIAGLESRCDQTPDEAKMVHLVLDTLYSGLDEHICVWLEKPDTTKVPTVALVFLQAVISVDHLLLSPAGEVRLNMLGSQILEYFRAEEYRSYCEASERIALSQKNKAADSAASCPDQDNELESAKKKFTYIVCLARALSTPCVTAFPSSWTPHLDGDIREVVWSVPTDASVRLYQNIINAVSEALSTCIDITNSTDISYALLSLLTPHIQSSRVSAPTNVLIDSYKLRTLLDCLDIKRTMISPSVRTFAPPAEKLVTIDFTDETPDTLLSDEPRFPLFYTFSGCGGGMLQESMRLLSEPSCRPGAVRALFAPSPQLANKRQPIPVTSHKIQVDSELVFATLRKIANHLLRKGLFIGKEAQDFLAVLASTGIETKTTTFGKFFTSLFSTIPPKKPRSKTQRTQLELNIVAQMIYYYRLLFRSTTMQQTTQPFVLQFIPLVLDTYIFGSTETRVSCLSIMTSLASVAPAHYGAIHTLICDIFAGLLRKPLGGEVVLETLTKYFADTFGGEYVDGAVAILRREALAFNPIAARKFVEQLSAYFDKELPVQLIALNIVGGISTEVLFEKYLAIYVLLGDHDHEGMDKFFSFVNAYNNSLMTVSATSFVEAVHASILQEDGANKGSDFRQVMPIDAPVCLDVQRWAPLCALDIGLSVESTYNNIATMTATVYKTIDTICKSSDSVNWHSLCFILVYYIKRFAMLPMPVAVLRQLCSALTKNHLVFVDIYLIFYTSVLLAYSYKECGTMQHPLTSRPLPVTAYSDASLPLVERISPISELRTFLNEQETVPYLQELVKSTLLVCHEWCEQNDAASKCAIGQQENTIMWRQMFIIGGLGVVKTTLTLLIEMVVKDSTGSSPTQLKIYEHQMLCNIVWRVFESFPYIRSLSPNIYKIKIHQVMRKLIDLVVLIQERSSFSDMKMYWRGLLTRAMSNGNAEEARVFIEEELKWFLKYISDHIYRKSGKAASRLVVLEGLINGIFIYDAPMMEDISLRVLGAFDKTSPQTLNFSRLVVPHVAKLVAFCIVAVHRDLLALSGTGANFCGLFKDSNEGHACSSSEEKGLKYVENLFLRLKATIAKWIDTDPNSRSEQTLDDIECYHEAALLVAIVHNVSSLRGPTSIIDKYELLETIIHLKGIDVCSSELGDQLNAIVKTYIDTLINPSSQACETFIRILNAGALGPREYAFCLGSFSHLVTKYLLTSDHLVSHTAARSELIERYFRIPFFTAMGKHNVIKEQGLCAFVNIASAMDRGTLRETYDILLQLFKQKDSRQCSGVLSIMILFARILLLDMGFELPRHLLNLKRLTTSKQPVVRQNAIQFYEAFWRKYTYYESVIELVFPEKNDFEALKETKAAVSYVN</sequence>
<organism evidence="2 3">
    <name type="scientific">Giardia intestinalis (strain P15)</name>
    <name type="common">Giardia lamblia</name>
    <dbReference type="NCBI Taxonomy" id="658858"/>
    <lineage>
        <taxon>Eukaryota</taxon>
        <taxon>Metamonada</taxon>
        <taxon>Diplomonadida</taxon>
        <taxon>Hexamitidae</taxon>
        <taxon>Giardiinae</taxon>
        <taxon>Giardia</taxon>
    </lineage>
</organism>
<dbReference type="EMBL" id="ACVC01000116">
    <property type="protein sequence ID" value="EFO63839.1"/>
    <property type="molecule type" value="Genomic_DNA"/>
</dbReference>
<reference evidence="2 3" key="1">
    <citation type="journal article" date="2010" name="BMC Genomics">
        <title>Genome analysis and comparative genomics of a Giardia intestinalis assemblage E isolate.</title>
        <authorList>
            <person name="Jerlstrom-Hultqvist J."/>
            <person name="Franzen O."/>
            <person name="Ankarklev J."/>
            <person name="Xu F."/>
            <person name="Nohynkova E."/>
            <person name="Andersson J.O."/>
            <person name="Svard S.G."/>
            <person name="Andersson B."/>
        </authorList>
    </citation>
    <scope>NUCLEOTIDE SEQUENCE [LARGE SCALE GENOMIC DNA]</scope>
    <source>
        <strain evidence="2 3">P15</strain>
    </source>
</reference>
<dbReference type="OrthoDB" id="10253403at2759"/>
<evidence type="ECO:0000313" key="2">
    <source>
        <dbReference type="EMBL" id="EFO63839.1"/>
    </source>
</evidence>
<feature type="region of interest" description="Disordered" evidence="1">
    <location>
        <begin position="662"/>
        <end position="684"/>
    </location>
</feature>
<dbReference type="OMA" id="CETFIRI"/>
<protein>
    <submittedName>
        <fullName evidence="2">Uncharacterized protein</fullName>
    </submittedName>
</protein>